<evidence type="ECO:0000256" key="2">
    <source>
        <dbReference type="SAM" id="Coils"/>
    </source>
</evidence>
<dbReference type="PANTHER" id="PTHR32305">
    <property type="match status" value="1"/>
</dbReference>
<reference evidence="6 7" key="1">
    <citation type="submission" date="2018-12" db="EMBL/GenBank/DDBJ databases">
        <title>Draft genome sequence of Embleya hyalina NBRC 13850T.</title>
        <authorList>
            <person name="Komaki H."/>
            <person name="Hosoyama A."/>
            <person name="Kimura A."/>
            <person name="Ichikawa N."/>
            <person name="Tamura T."/>
        </authorList>
    </citation>
    <scope>NUCLEOTIDE SEQUENCE [LARGE SCALE GENOMIC DNA]</scope>
    <source>
        <strain evidence="6 7">NBRC 13850</strain>
    </source>
</reference>
<dbReference type="RefSeq" id="WP_126639420.1">
    <property type="nucleotide sequence ID" value="NZ_BIFH01000024.1"/>
</dbReference>
<dbReference type="PANTHER" id="PTHR32305:SF17">
    <property type="entry name" value="TRNA NUCLEASE WAPA"/>
    <property type="match status" value="1"/>
</dbReference>
<dbReference type="InterPro" id="IPR031325">
    <property type="entry name" value="RHS_repeat"/>
</dbReference>
<dbReference type="Pfam" id="PF25023">
    <property type="entry name" value="TEN_YD-shell"/>
    <property type="match status" value="1"/>
</dbReference>
<proteinExistence type="predicted"/>
<feature type="region of interest" description="Disordered" evidence="3">
    <location>
        <begin position="2052"/>
        <end position="2097"/>
    </location>
</feature>
<evidence type="ECO:0000313" key="7">
    <source>
        <dbReference type="Proteomes" id="UP000286931"/>
    </source>
</evidence>
<evidence type="ECO:0000313" key="6">
    <source>
        <dbReference type="EMBL" id="GCD97441.1"/>
    </source>
</evidence>
<dbReference type="Proteomes" id="UP000286931">
    <property type="component" value="Unassembled WGS sequence"/>
</dbReference>
<dbReference type="InterPro" id="IPR050708">
    <property type="entry name" value="T6SS_VgrG/RHS"/>
</dbReference>
<keyword evidence="2" id="KW-0175">Coiled coil</keyword>
<dbReference type="EMBL" id="BIFH01000024">
    <property type="protein sequence ID" value="GCD97441.1"/>
    <property type="molecule type" value="Genomic_DNA"/>
</dbReference>
<sequence length="2368" mass="255925">MSTVVKRPWRWPVPLVAAVLVGSSLTVMPAAAEPTAKPSLPELQQLTRVPGERASTKRTDPPPAESQLRTWRGAPGVAWPAPGSAEVEVPRAQGMTAAKSAAAPAGVPAGALPIRVGSPSVPGAVGRSAQTAVDAPPVKVKVDLLDRATATKAGVGNGLVLGVKRTDGGVETAPVSVELDYSAFKNAYGGGWGSRLQFVAMPECAVTTPQLPVCQTRTPVETRNDSGTGKLTATVQPAAAGVAGLQARTAGAPAQGMLLAATPSASGPNGTYKATSLSASGSWQAGGAAGDFSWSYPLELPGSLGGPAPSLALGYSSASIDGRTSASLQQSSWVGDGWDLGSNYIERAWVPCSQDKKDGSGFNNPKDDTGDLCHGAPMMTMSLNGGSTPLVRDDASGAWRPAKDDGSRIELITGAQDLNGDKEGVHWRVTNPQGVQFYFGLNKLPGWQSGKPVTNSAWLVPIYNNQPGEPCYQPDFADSACDRAWRWNLDYVVDPRGNAMTYWYNKEVNHYGANFKFAGGSTNRAYDRGGWLDHVSYGLRGDNLFTNAPAQVDFTVAERCLTSPTFDCAENKLGPEVDWNIAKMWPDTPGDQLCAANEECKARFTPTFFTRKRLTEINTKVWTGAAYQPVDTWALTQDFPMTGDGTDYPLWLASIQRTGKNGTPITLPPVTFRGKQMPNRVDKDGDALPPYLRYRIENIDTETGSIVSVKFKDTECSAVDPVKLPTAAESNALRCYPVIQEIPDPTDPDHKRKLYVTDYFHKHVVERVQEQDAIAGTPTRVTSYDYLGTPAWAYDEENELTEPKTRTWSQWRGYERVRTLIGQAPDRRTQTETLFFRGLDGDRASPTSNTRRTVKVKDSENGEIADHKLFAGQTREVLVYDGEGGALQAATTYTPWLSGPTATRVRANETPPLQAFVQQTTKTASRVLLTDGRGWRRTATESTFNARGFIETTSSLGDIADANDDSCTRYWYAPDEAKWMIDRQSRIESVAKACDAQNVQRPEDVTSDARMFYDGVGNLERTESLSDYVGGQPVYVLDGTATFDAYGRPKSVTDVLGAVNSTEYFPAAGQIPTKTTITNPLGHRQSVETDPGRGATLVQEDANKRRSVMRYDALGRLVKAWSPDRNPDQKSADAEFSYTVRRDGPVVITNKNLLDDGSYRTSYDIYDGSLRIRQTQMEALGGGRMVTDTFYNSLGQIWKSNGGYYADGAPEGAMFAPLDTKVPASTMTEYNSTGQPTVQISRKFGVETSRTTTTYGGDFVTVDPPTGETPTKAILDAVGRKTELQFFKGTDPSGAHDTTRYAYNRRGQLSSVVDEAGNTWGFEYDLRGRQVKVTDPDKGTSTMTYGAGDRLATTTDARGKTIAPEYDVLGRVKATHEGSITGPKLTESVFDTLPNALGLPVSSTRFVNGNAYKQEVTGYDTEYRPKGTKITIPPSEGKLAKTYTFSSTYSETNGLPETSTFPAVAGLPIEDITMSYNRYELPTVMGINGDTFVDRVDYSPLGDVLRTHAGPAPKQVWSTYEYDEQTRRPTRTVNDRETSPSRINDARTEYDTVGNITKITDAFGSNPTPSTTDTQCFVYDYMRRMTEAWSATDDCAAKPGQVGPSGGRPNVGGPDSYWSSYSFDAAGNRKTETKHDPAGVAGQDVNRTYTYGTPGTAGANYLKKVDTAGPGGSRTESYSYDAAGNTATRTVQGDTQNLEWDAEGHVAKVTEGTKVTSFLYDAGGERLIKRDPSGTTLYLPGTEVQLDPAGNIVKGTRYYAHPAGPTLVKTVENGQTKRSYLMADQNGTANTAVDADTQEVTRRKFTPFGDVRGTKPSIWPGNQGFVGGTNDESTGLVHLGAREYDPAIGRFLSVDPVVDYSEPKQMNAYVYAANSPVTFSDPSGLAISMPVMPIKDFSDAELAWAHWAKGRSLIDVAMEAAMSALKDASGYNDIRDCVSGDGWACAGIAADAAFSFFGGGGAAKRIAKGLKRAYDAMKKWAGVVQRALDIIARAERYQQAMAKYAEDLAAWQREQEAAAAAARKLEEEAAAAKKAQEEAAAAAAKKADEAAASAAKQGKESSTKAKSADGDGKASKSTEGKKAADKPAKETSCPTNSFVPTTRVLMADGSVKPIAEIQLGDSILADDPESGRSGQETVVALIQGEGAKNLVEITVDTDGESGPATEKIIATDGHPFWLPEVQEWTRADRIVPGAWLRTSAGVWVQAVSVRSWTQTQSVRNLTVSNLHTYYVLAGATPVLVHNCGEDNKSKWTPDENYSDKAISDRSAANKAFYDVHPETHDLVRRVTANPNMPPRPTPSGGVDRFRGTGLSGRDEAFWGPWRGSPIYWNGKPGSQIRIMINEQTGQIAHFPLKGNGEHNYNSPQLYKW</sequence>
<feature type="compositionally biased region" description="Basic and acidic residues" evidence="3">
    <location>
        <begin position="2057"/>
        <end position="2089"/>
    </location>
</feature>
<dbReference type="InterPro" id="IPR030934">
    <property type="entry name" value="Intein_C"/>
</dbReference>
<feature type="region of interest" description="Disordered" evidence="3">
    <location>
        <begin position="32"/>
        <end position="69"/>
    </location>
</feature>
<dbReference type="NCBIfam" id="TIGR01643">
    <property type="entry name" value="YD_repeat_2x"/>
    <property type="match status" value="1"/>
</dbReference>
<dbReference type="NCBIfam" id="TIGR03696">
    <property type="entry name" value="Rhs_assc_core"/>
    <property type="match status" value="1"/>
</dbReference>
<feature type="compositionally biased region" description="Basic and acidic residues" evidence="3">
    <location>
        <begin position="50"/>
        <end position="60"/>
    </location>
</feature>
<dbReference type="Pfam" id="PF05593">
    <property type="entry name" value="RHS_repeat"/>
    <property type="match status" value="1"/>
</dbReference>
<keyword evidence="1" id="KW-0677">Repeat</keyword>
<dbReference type="SUPFAM" id="SSF51294">
    <property type="entry name" value="Hedgehog/intein (Hint) domain"/>
    <property type="match status" value="1"/>
</dbReference>
<feature type="chain" id="PRO_5019041080" description="Hint domain-containing protein" evidence="4">
    <location>
        <begin position="33"/>
        <end position="2368"/>
    </location>
</feature>
<dbReference type="InterPro" id="IPR006530">
    <property type="entry name" value="YD"/>
</dbReference>
<dbReference type="OrthoDB" id="291011at2"/>
<feature type="region of interest" description="Disordered" evidence="3">
    <location>
        <begin position="1075"/>
        <end position="1094"/>
    </location>
</feature>
<comment type="caution">
    <text evidence="6">The sequence shown here is derived from an EMBL/GenBank/DDBJ whole genome shotgun (WGS) entry which is preliminary data.</text>
</comment>
<accession>A0A401YS60</accession>
<dbReference type="Gene3D" id="2.180.10.10">
    <property type="entry name" value="RHS repeat-associated core"/>
    <property type="match status" value="1"/>
</dbReference>
<dbReference type="NCBIfam" id="TIGR01443">
    <property type="entry name" value="intein_Cterm"/>
    <property type="match status" value="1"/>
</dbReference>
<dbReference type="SMART" id="SM00306">
    <property type="entry name" value="HintN"/>
    <property type="match status" value="1"/>
</dbReference>
<dbReference type="InterPro" id="IPR003587">
    <property type="entry name" value="Hint_dom_N"/>
</dbReference>
<evidence type="ECO:0000256" key="1">
    <source>
        <dbReference type="ARBA" id="ARBA00022737"/>
    </source>
</evidence>
<feature type="signal peptide" evidence="4">
    <location>
        <begin position="1"/>
        <end position="32"/>
    </location>
</feature>
<gene>
    <name evidence="6" type="ORF">EHYA_05133</name>
</gene>
<dbReference type="InterPro" id="IPR056823">
    <property type="entry name" value="TEN-like_YD-shell"/>
</dbReference>
<evidence type="ECO:0000256" key="4">
    <source>
        <dbReference type="SAM" id="SignalP"/>
    </source>
</evidence>
<dbReference type="Gene3D" id="2.170.16.10">
    <property type="entry name" value="Hedgehog/Intein (Hint) domain"/>
    <property type="match status" value="1"/>
</dbReference>
<dbReference type="CDD" id="cd00081">
    <property type="entry name" value="Hint"/>
    <property type="match status" value="1"/>
</dbReference>
<dbReference type="Pfam" id="PF07591">
    <property type="entry name" value="PT-HINT"/>
    <property type="match status" value="1"/>
</dbReference>
<feature type="domain" description="Hint" evidence="5">
    <location>
        <begin position="2095"/>
        <end position="2200"/>
    </location>
</feature>
<keyword evidence="7" id="KW-1185">Reference proteome</keyword>
<organism evidence="6 7">
    <name type="scientific">Embleya hyalina</name>
    <dbReference type="NCBI Taxonomy" id="516124"/>
    <lineage>
        <taxon>Bacteria</taxon>
        <taxon>Bacillati</taxon>
        <taxon>Actinomycetota</taxon>
        <taxon>Actinomycetes</taxon>
        <taxon>Kitasatosporales</taxon>
        <taxon>Streptomycetaceae</taxon>
        <taxon>Embleya</taxon>
    </lineage>
</organism>
<evidence type="ECO:0000256" key="3">
    <source>
        <dbReference type="SAM" id="MobiDB-lite"/>
    </source>
</evidence>
<name>A0A401YS60_9ACTN</name>
<evidence type="ECO:0000259" key="5">
    <source>
        <dbReference type="SMART" id="SM00306"/>
    </source>
</evidence>
<dbReference type="InterPro" id="IPR036844">
    <property type="entry name" value="Hint_dom_sf"/>
</dbReference>
<dbReference type="InterPro" id="IPR022385">
    <property type="entry name" value="Rhs_assc_core"/>
</dbReference>
<feature type="coiled-coil region" evidence="2">
    <location>
        <begin position="1994"/>
        <end position="2045"/>
    </location>
</feature>
<keyword evidence="4" id="KW-0732">Signal</keyword>
<dbReference type="PROSITE" id="PS50818">
    <property type="entry name" value="INTEIN_C_TER"/>
    <property type="match status" value="1"/>
</dbReference>
<protein>
    <recommendedName>
        <fullName evidence="5">Hint domain-containing protein</fullName>
    </recommendedName>
</protein>